<feature type="region of interest" description="Disordered" evidence="1">
    <location>
        <begin position="131"/>
        <end position="193"/>
    </location>
</feature>
<dbReference type="GeneID" id="8850597"/>
<accession>D2VD02</accession>
<evidence type="ECO:0000256" key="1">
    <source>
        <dbReference type="SAM" id="MobiDB-lite"/>
    </source>
</evidence>
<dbReference type="EMBL" id="GG738863">
    <property type="protein sequence ID" value="EFC45510.1"/>
    <property type="molecule type" value="Genomic_DNA"/>
</dbReference>
<dbReference type="InParanoid" id="D2VD02"/>
<reference evidence="2 3" key="1">
    <citation type="journal article" date="2010" name="Cell">
        <title>The genome of Naegleria gruberi illuminates early eukaryotic versatility.</title>
        <authorList>
            <person name="Fritz-Laylin L.K."/>
            <person name="Prochnik S.E."/>
            <person name="Ginger M.L."/>
            <person name="Dacks J.B."/>
            <person name="Carpenter M.L."/>
            <person name="Field M.C."/>
            <person name="Kuo A."/>
            <person name="Paredez A."/>
            <person name="Chapman J."/>
            <person name="Pham J."/>
            <person name="Shu S."/>
            <person name="Neupane R."/>
            <person name="Cipriano M."/>
            <person name="Mancuso J."/>
            <person name="Tu H."/>
            <person name="Salamov A."/>
            <person name="Lindquist E."/>
            <person name="Shapiro H."/>
            <person name="Lucas S."/>
            <person name="Grigoriev I.V."/>
            <person name="Cande W.Z."/>
            <person name="Fulton C."/>
            <person name="Rokhsar D.S."/>
            <person name="Dawson S.C."/>
        </authorList>
    </citation>
    <scope>NUCLEOTIDE SEQUENCE [LARGE SCALE GENOMIC DNA]</scope>
    <source>
        <strain evidence="2 3">NEG-M</strain>
    </source>
</reference>
<dbReference type="VEuPathDB" id="AmoebaDB:NAEGRDRAFT_66749"/>
<feature type="compositionally biased region" description="Low complexity" evidence="1">
    <location>
        <begin position="94"/>
        <end position="105"/>
    </location>
</feature>
<dbReference type="RefSeq" id="XP_002678254.1">
    <property type="nucleotide sequence ID" value="XM_002678208.1"/>
</dbReference>
<evidence type="ECO:0000313" key="3">
    <source>
        <dbReference type="Proteomes" id="UP000006671"/>
    </source>
</evidence>
<dbReference type="Proteomes" id="UP000006671">
    <property type="component" value="Unassembled WGS sequence"/>
</dbReference>
<evidence type="ECO:0000313" key="2">
    <source>
        <dbReference type="EMBL" id="EFC45510.1"/>
    </source>
</evidence>
<feature type="compositionally biased region" description="Polar residues" evidence="1">
    <location>
        <begin position="68"/>
        <end position="93"/>
    </location>
</feature>
<feature type="region of interest" description="Disordered" evidence="1">
    <location>
        <begin position="1"/>
        <end position="105"/>
    </location>
</feature>
<proteinExistence type="predicted"/>
<feature type="compositionally biased region" description="Polar residues" evidence="1">
    <location>
        <begin position="16"/>
        <end position="27"/>
    </location>
</feature>
<keyword evidence="3" id="KW-1185">Reference proteome</keyword>
<sequence>MPLLTSSNYEGYGERSQASSPARNSALKNHHTGDDPTIMHLESTKNGFSRLFVSKPSPYAEHSSSSSNRYAPSPTNSRPTVFSSKTSTPTTYATNNPSLSPSLTLLNDAERPTSSLAINHTPGHFSAIKFQRQIPSLSPSSPRASSTQYRTTNEYSPSTATLSNNNTEQYVPHTNPEKNRPRSPSTNFAPETQTFDPAIFRRRAASPTVFNTSSNNNKAAVEEHHHYYYLANKEKIGTQQQRMRRESPTLTPRDREMYISKSPHPFLSTMSRANTTPSTAYFTPPSFKPYDFESEQKSGRQSGISVGMKEIEISPRKEKEDLIKQLLLSEKTDKAFKMAEVQQEKIKNVQNSYFTEEFATSDIEPIKISTSRPKKTSIIFNNHDEGNTTDNEDREIVNILSQIKKSRTAINENTNVKPQITPKKESPMKQNISFGEDKQDFIRRNMSSTIKDVNNLLTLVETDGLETSQSKLFNQQISTEGDLLTLSSMLTQQTDTLKNRLTERYAGQLGDCLTQ</sequence>
<feature type="compositionally biased region" description="Polar residues" evidence="1">
    <location>
        <begin position="182"/>
        <end position="193"/>
    </location>
</feature>
<feature type="compositionally biased region" description="Polar residues" evidence="1">
    <location>
        <begin position="147"/>
        <end position="169"/>
    </location>
</feature>
<gene>
    <name evidence="2" type="ORF">NAEGRDRAFT_66749</name>
</gene>
<feature type="compositionally biased region" description="Low complexity" evidence="1">
    <location>
        <begin position="135"/>
        <end position="146"/>
    </location>
</feature>
<protein>
    <submittedName>
        <fullName evidence="2">Predicted protein</fullName>
    </submittedName>
</protein>
<dbReference type="OrthoDB" id="10359029at2759"/>
<name>D2VD02_NAEGR</name>
<organism evidence="3">
    <name type="scientific">Naegleria gruberi</name>
    <name type="common">Amoeba</name>
    <dbReference type="NCBI Taxonomy" id="5762"/>
    <lineage>
        <taxon>Eukaryota</taxon>
        <taxon>Discoba</taxon>
        <taxon>Heterolobosea</taxon>
        <taxon>Tetramitia</taxon>
        <taxon>Eutetramitia</taxon>
        <taxon>Vahlkampfiidae</taxon>
        <taxon>Naegleria</taxon>
    </lineage>
</organism>
<dbReference type="KEGG" id="ngr:NAEGRDRAFT_66749"/>
<dbReference type="AlphaFoldDB" id="D2VD02"/>